<feature type="region of interest" description="Disordered" evidence="1">
    <location>
        <begin position="242"/>
        <end position="289"/>
    </location>
</feature>
<sequence length="289" mass="32327">MAGQGVRFDVVQYKKHKVGQQTDLDCLAQKEELGKKTLTKVEQDLLAAEQRYHAAAATFNSAHGAVQALSLQINEGMEQLSPRQQKQVKETIETQQAGLDASALIERFREKQKEVFDAFFQCEQAKLHLVTAERQAKASAAVYAMYTETKEWWEEQIEKYCEEKKTLAEKQHRREEDLKKRMEDNTRRLEGVRSQKAAAEQKKKMIAWEARTLGKPFVQLPQKQRNHGAVAVAATDANPFMKLGKAGTGGGVEFPQAAAAGSGRAGKEGREKGGTEKGGKKSKHRERAE</sequence>
<protein>
    <submittedName>
        <fullName evidence="2">Uncharacterized protein</fullName>
    </submittedName>
</protein>
<feature type="compositionally biased region" description="Basic residues" evidence="1">
    <location>
        <begin position="280"/>
        <end position="289"/>
    </location>
</feature>
<gene>
    <name evidence="2" type="ORF">Cvel_15661</name>
</gene>
<evidence type="ECO:0000313" key="2">
    <source>
        <dbReference type="EMBL" id="CEM08718.1"/>
    </source>
</evidence>
<dbReference type="VEuPathDB" id="CryptoDB:Cvel_15661"/>
<evidence type="ECO:0000256" key="1">
    <source>
        <dbReference type="SAM" id="MobiDB-lite"/>
    </source>
</evidence>
<name>A0A0G4F7T5_9ALVE</name>
<dbReference type="PhylomeDB" id="A0A0G4F7T5"/>
<accession>A0A0G4F7T5</accession>
<dbReference type="AlphaFoldDB" id="A0A0G4F7T5"/>
<organism evidence="2">
    <name type="scientific">Chromera velia CCMP2878</name>
    <dbReference type="NCBI Taxonomy" id="1169474"/>
    <lineage>
        <taxon>Eukaryota</taxon>
        <taxon>Sar</taxon>
        <taxon>Alveolata</taxon>
        <taxon>Colpodellida</taxon>
        <taxon>Chromeraceae</taxon>
        <taxon>Chromera</taxon>
    </lineage>
</organism>
<proteinExistence type="predicted"/>
<feature type="compositionally biased region" description="Basic and acidic residues" evidence="1">
    <location>
        <begin position="265"/>
        <end position="279"/>
    </location>
</feature>
<reference evidence="2" key="1">
    <citation type="submission" date="2014-11" db="EMBL/GenBank/DDBJ databases">
        <authorList>
            <person name="Otto D Thomas"/>
            <person name="Naeem Raeece"/>
        </authorList>
    </citation>
    <scope>NUCLEOTIDE SEQUENCE</scope>
</reference>
<feature type="region of interest" description="Disordered" evidence="1">
    <location>
        <begin position="171"/>
        <end position="198"/>
    </location>
</feature>
<dbReference type="EMBL" id="CDMZ01000186">
    <property type="protein sequence ID" value="CEM08718.1"/>
    <property type="molecule type" value="Genomic_DNA"/>
</dbReference>